<keyword evidence="2" id="KW-0418">Kinase</keyword>
<dbReference type="PANTHER" id="PTHR43102:SF2">
    <property type="entry name" value="GAF DOMAIN-CONTAINING PROTEIN"/>
    <property type="match status" value="1"/>
</dbReference>
<dbReference type="InterPro" id="IPR003018">
    <property type="entry name" value="GAF"/>
</dbReference>
<dbReference type="GO" id="GO:0004673">
    <property type="term" value="F:protein histidine kinase activity"/>
    <property type="evidence" value="ECO:0007669"/>
    <property type="project" value="UniProtKB-EC"/>
</dbReference>
<dbReference type="InterPro" id="IPR036890">
    <property type="entry name" value="HATPase_C_sf"/>
</dbReference>
<dbReference type="EC" id="2.7.13.3" evidence="2"/>
<sequence length="369" mass="40998">MEAPLHHREAERLETLQRKNILDPGRQPEYDEIVRLVADICDAPVALISFVERDRQWFKAEVGLGVDQTPRDQSICAHVVYVDEYVEISDTLNDPRTLDNPLCVSDPNLRFYAGMPLRSSDGLPLGTLCVLDHEPRTLNNLQRDTLRVMSRQIMRLLQLDLALKAEEILRGEIDHRVKNSLQTVLSVLRLYKSRIRDAQAQEAFQAVRRRIEAIAALHEALYKASRGHSVRLDQYLAQIVGSLQATAPANVSVNLDCPNVLAPSNEATAMAIIISEFTANSMKHAFPSYRRGNVDLTISVDQTGAFHLRCADDGVGTDLRSVPAPGEAESLGLKLMEAAAMQIGASLTRSSDDLGFQLELTTAPIRNQD</sequence>
<organism evidence="2 3">
    <name type="scientific">Pseudoprimorskyibacter insulae</name>
    <dbReference type="NCBI Taxonomy" id="1695997"/>
    <lineage>
        <taxon>Bacteria</taxon>
        <taxon>Pseudomonadati</taxon>
        <taxon>Pseudomonadota</taxon>
        <taxon>Alphaproteobacteria</taxon>
        <taxon>Rhodobacterales</taxon>
        <taxon>Paracoccaceae</taxon>
        <taxon>Pseudoprimorskyibacter</taxon>
    </lineage>
</organism>
<dbReference type="SUPFAM" id="SSF55874">
    <property type="entry name" value="ATPase domain of HSP90 chaperone/DNA topoisomerase II/histidine kinase"/>
    <property type="match status" value="1"/>
</dbReference>
<dbReference type="PANTHER" id="PTHR43102">
    <property type="entry name" value="SLR1143 PROTEIN"/>
    <property type="match status" value="1"/>
</dbReference>
<dbReference type="SMART" id="SM00065">
    <property type="entry name" value="GAF"/>
    <property type="match status" value="1"/>
</dbReference>
<protein>
    <submittedName>
        <fullName evidence="2">Putative sensor histidine kinase pdtaS</fullName>
        <ecNumber evidence="2">2.7.13.3</ecNumber>
    </submittedName>
</protein>
<accession>A0A2R8AWL6</accession>
<dbReference type="Proteomes" id="UP000244904">
    <property type="component" value="Unassembled WGS sequence"/>
</dbReference>
<dbReference type="InterPro" id="IPR011495">
    <property type="entry name" value="Sig_transdc_His_kin_sub2_dim/P"/>
</dbReference>
<gene>
    <name evidence="2" type="primary">pdtaS_2</name>
    <name evidence="2" type="ORF">PRI8871_02193</name>
</gene>
<evidence type="ECO:0000313" key="3">
    <source>
        <dbReference type="Proteomes" id="UP000244904"/>
    </source>
</evidence>
<dbReference type="EMBL" id="OMOJ01000004">
    <property type="protein sequence ID" value="SPF80388.1"/>
    <property type="molecule type" value="Genomic_DNA"/>
</dbReference>
<reference evidence="3" key="1">
    <citation type="submission" date="2018-03" db="EMBL/GenBank/DDBJ databases">
        <authorList>
            <person name="Rodrigo-Torres L."/>
            <person name="Arahal R. D."/>
            <person name="Lucena T."/>
        </authorList>
    </citation>
    <scope>NUCLEOTIDE SEQUENCE [LARGE SCALE GENOMIC DNA]</scope>
    <source>
        <strain evidence="3">CECT 8871</strain>
    </source>
</reference>
<name>A0A2R8AWL6_9RHOB</name>
<dbReference type="Gene3D" id="3.30.565.10">
    <property type="entry name" value="Histidine kinase-like ATPase, C-terminal domain"/>
    <property type="match status" value="1"/>
</dbReference>
<dbReference type="RefSeq" id="WP_108886255.1">
    <property type="nucleotide sequence ID" value="NZ_OMOJ01000004.1"/>
</dbReference>
<evidence type="ECO:0000313" key="2">
    <source>
        <dbReference type="EMBL" id="SPF80388.1"/>
    </source>
</evidence>
<dbReference type="Pfam" id="PF07568">
    <property type="entry name" value="HisKA_2"/>
    <property type="match status" value="1"/>
</dbReference>
<dbReference type="Gene3D" id="3.30.450.40">
    <property type="match status" value="1"/>
</dbReference>
<feature type="domain" description="GAF" evidence="1">
    <location>
        <begin position="25"/>
        <end position="167"/>
    </location>
</feature>
<dbReference type="OrthoDB" id="9816309at2"/>
<dbReference type="SUPFAM" id="SSF55781">
    <property type="entry name" value="GAF domain-like"/>
    <property type="match status" value="1"/>
</dbReference>
<keyword evidence="2" id="KW-0808">Transferase</keyword>
<evidence type="ECO:0000259" key="1">
    <source>
        <dbReference type="SMART" id="SM00065"/>
    </source>
</evidence>
<dbReference type="AlphaFoldDB" id="A0A2R8AWL6"/>
<dbReference type="InterPro" id="IPR029016">
    <property type="entry name" value="GAF-like_dom_sf"/>
</dbReference>
<proteinExistence type="predicted"/>
<dbReference type="Pfam" id="PF01590">
    <property type="entry name" value="GAF"/>
    <property type="match status" value="1"/>
</dbReference>
<keyword evidence="3" id="KW-1185">Reference proteome</keyword>